<sequence>MSDSEEDLTISRPDFVTVRGSMCKIFKAKNKPERLLHKSMGVINPVHVFDDPRKHRPNVQLEPRTKEMTLFDFSQKYKEKAFLPEHLTTPFIYIEKVVQKDVSGFRTFYQHPDQWNLSNNPHSTRIQTQIPKQELSELTRSIIKSKREKGDTNDYEQNERMKRFVRYFFKNLTQLLQEKRFNQELAKELLNPNSKLWKERSIKGQKEKQKDQKDAQVIQDIDTKDKKTVNKEFIELDKDYSLRELWKAFCIIKKLDFKHDEKQIVEQNIFKDFIISLGYLEKKWNEIDKYYDYCNKKEDVGLVHPSEYDENIHKGAESPRRDGNNAVDHADFGNSPLKTKSDFMKNSSLLQWKPARKKLQKSSFSMRAFLYNFDKYLRDIEKIPYVLSVRAATERKVGLKYYVNNFFKQYETTKNQMNQIRDLEEECYNIMKGIASEYSDPDYNREMQKLEDLENYLKNQPKEKKISAEEKQKIENEIVLQKERAQVEIDKLNELYRIAHDQFYELCNETDRVFYEKRVIMRFCLPICKIQELLVMKSVEDAAADRIVAIRVEMEIISQFHDLFLQEKDVYQEKAFKLFELANYIHENNFIKSELDAISYFVKKVKSNYNVSRGQPKNSYLNPNQYISIDLFTKTFNIFKEKREHEIEIIDKLIEHFHDMVEKKMPSVNQERVKQKIEYNLMYDIFQRIFDDYDEQLEILFRKVTNVIEFILNDKNSLPPKYKNMLAYLIWGIYDRQDEYLPLEIRQKIEASPSNSKTPVNKKLFGIGKLVDQNEKEEAIGEILGYGSGKNKSQDSEIDFENRQYLNQKFEQNGSLVQSDEELLSPFQNKKKKQARKSVEEDEEFAIEILNNKNNKLQKPGKLPFLNDNDISRISDNQDNFVKFKQ</sequence>
<name>Q22GC5_TETTS</name>
<evidence type="ECO:0000313" key="1">
    <source>
        <dbReference type="EMBL" id="EAR84406.2"/>
    </source>
</evidence>
<dbReference type="RefSeq" id="XP_001032069.2">
    <property type="nucleotide sequence ID" value="XM_001032069.2"/>
</dbReference>
<dbReference type="GeneID" id="7830316"/>
<reference evidence="2" key="1">
    <citation type="journal article" date="2006" name="PLoS Biol.">
        <title>Macronuclear genome sequence of the ciliate Tetrahymena thermophila, a model eukaryote.</title>
        <authorList>
            <person name="Eisen J.A."/>
            <person name="Coyne R.S."/>
            <person name="Wu M."/>
            <person name="Wu D."/>
            <person name="Thiagarajan M."/>
            <person name="Wortman J.R."/>
            <person name="Badger J.H."/>
            <person name="Ren Q."/>
            <person name="Amedeo P."/>
            <person name="Jones K.M."/>
            <person name="Tallon L.J."/>
            <person name="Delcher A.L."/>
            <person name="Salzberg S.L."/>
            <person name="Silva J.C."/>
            <person name="Haas B.J."/>
            <person name="Majoros W.H."/>
            <person name="Farzad M."/>
            <person name="Carlton J.M."/>
            <person name="Smith R.K. Jr."/>
            <person name="Garg J."/>
            <person name="Pearlman R.E."/>
            <person name="Karrer K.M."/>
            <person name="Sun L."/>
            <person name="Manning G."/>
            <person name="Elde N.C."/>
            <person name="Turkewitz A.P."/>
            <person name="Asai D.J."/>
            <person name="Wilkes D.E."/>
            <person name="Wang Y."/>
            <person name="Cai H."/>
            <person name="Collins K."/>
            <person name="Stewart B.A."/>
            <person name="Lee S.R."/>
            <person name="Wilamowska K."/>
            <person name="Weinberg Z."/>
            <person name="Ruzzo W.L."/>
            <person name="Wloga D."/>
            <person name="Gaertig J."/>
            <person name="Frankel J."/>
            <person name="Tsao C.-C."/>
            <person name="Gorovsky M.A."/>
            <person name="Keeling P.J."/>
            <person name="Waller R.F."/>
            <person name="Patron N.J."/>
            <person name="Cherry J.M."/>
            <person name="Stover N.A."/>
            <person name="Krieger C.J."/>
            <person name="del Toro C."/>
            <person name="Ryder H.F."/>
            <person name="Williamson S.C."/>
            <person name="Barbeau R.A."/>
            <person name="Hamilton E.P."/>
            <person name="Orias E."/>
        </authorList>
    </citation>
    <scope>NUCLEOTIDE SEQUENCE [LARGE SCALE GENOMIC DNA]</scope>
    <source>
        <strain evidence="2">SB210</strain>
    </source>
</reference>
<accession>Q22GC5</accession>
<dbReference type="KEGG" id="tet:TTHERM_00703980"/>
<dbReference type="Proteomes" id="UP000009168">
    <property type="component" value="Unassembled WGS sequence"/>
</dbReference>
<dbReference type="InParanoid" id="Q22GC5"/>
<dbReference type="EMBL" id="GG662460">
    <property type="protein sequence ID" value="EAR84406.2"/>
    <property type="molecule type" value="Genomic_DNA"/>
</dbReference>
<dbReference type="OrthoDB" id="291539at2759"/>
<protein>
    <submittedName>
        <fullName evidence="1">Uncharacterized protein</fullName>
    </submittedName>
</protein>
<dbReference type="AlphaFoldDB" id="Q22GC5"/>
<gene>
    <name evidence="1" type="ORF">TTHERM_00703980</name>
</gene>
<keyword evidence="2" id="KW-1185">Reference proteome</keyword>
<evidence type="ECO:0000313" key="2">
    <source>
        <dbReference type="Proteomes" id="UP000009168"/>
    </source>
</evidence>
<proteinExistence type="predicted"/>
<dbReference type="HOGENOM" id="CLU_320943_0_0_1"/>
<organism evidence="1 2">
    <name type="scientific">Tetrahymena thermophila (strain SB210)</name>
    <dbReference type="NCBI Taxonomy" id="312017"/>
    <lineage>
        <taxon>Eukaryota</taxon>
        <taxon>Sar</taxon>
        <taxon>Alveolata</taxon>
        <taxon>Ciliophora</taxon>
        <taxon>Intramacronucleata</taxon>
        <taxon>Oligohymenophorea</taxon>
        <taxon>Hymenostomatida</taxon>
        <taxon>Tetrahymenina</taxon>
        <taxon>Tetrahymenidae</taxon>
        <taxon>Tetrahymena</taxon>
    </lineage>
</organism>
<dbReference type="eggNOG" id="ENOG502T2RP">
    <property type="taxonomic scope" value="Eukaryota"/>
</dbReference>